<dbReference type="EMBL" id="BOOW01000006">
    <property type="protein sequence ID" value="GII90547.1"/>
    <property type="molecule type" value="Genomic_DNA"/>
</dbReference>
<feature type="transmembrane region" description="Helical" evidence="8">
    <location>
        <begin position="215"/>
        <end position="232"/>
    </location>
</feature>
<feature type="transmembrane region" description="Helical" evidence="8">
    <location>
        <begin position="441"/>
        <end position="459"/>
    </location>
</feature>
<organism evidence="11 12">
    <name type="scientific">Sinosporangium siamense</name>
    <dbReference type="NCBI Taxonomy" id="1367973"/>
    <lineage>
        <taxon>Bacteria</taxon>
        <taxon>Bacillati</taxon>
        <taxon>Actinomycetota</taxon>
        <taxon>Actinomycetes</taxon>
        <taxon>Streptosporangiales</taxon>
        <taxon>Streptosporangiaceae</taxon>
        <taxon>Sinosporangium</taxon>
    </lineage>
</organism>
<feature type="chain" id="PRO_5039571530" evidence="9">
    <location>
        <begin position="20"/>
        <end position="467"/>
    </location>
</feature>
<evidence type="ECO:0000313" key="12">
    <source>
        <dbReference type="Proteomes" id="UP000606172"/>
    </source>
</evidence>
<dbReference type="FunFam" id="1.20.1720.10:FF:000004">
    <property type="entry name" value="EmrB/QacA family drug resistance transporter"/>
    <property type="match status" value="1"/>
</dbReference>
<dbReference type="GO" id="GO:0005886">
    <property type="term" value="C:plasma membrane"/>
    <property type="evidence" value="ECO:0007669"/>
    <property type="project" value="UniProtKB-SubCell"/>
</dbReference>
<gene>
    <name evidence="11" type="ORF">Ssi02_07780</name>
</gene>
<keyword evidence="3" id="KW-0813">Transport</keyword>
<dbReference type="Pfam" id="PF07690">
    <property type="entry name" value="MFS_1"/>
    <property type="match status" value="1"/>
</dbReference>
<comment type="similarity">
    <text evidence="2">Belongs to the major facilitator superfamily. TCR/Tet family.</text>
</comment>
<feature type="transmembrane region" description="Helical" evidence="8">
    <location>
        <begin position="73"/>
        <end position="92"/>
    </location>
</feature>
<evidence type="ECO:0000256" key="8">
    <source>
        <dbReference type="SAM" id="Phobius"/>
    </source>
</evidence>
<reference evidence="11" key="1">
    <citation type="submission" date="2021-01" db="EMBL/GenBank/DDBJ databases">
        <title>Whole genome shotgun sequence of Sinosporangium siamense NBRC 109515.</title>
        <authorList>
            <person name="Komaki H."/>
            <person name="Tamura T."/>
        </authorList>
    </citation>
    <scope>NUCLEOTIDE SEQUENCE</scope>
    <source>
        <strain evidence="11">NBRC 109515</strain>
    </source>
</reference>
<dbReference type="SUPFAM" id="SSF103473">
    <property type="entry name" value="MFS general substrate transporter"/>
    <property type="match status" value="1"/>
</dbReference>
<proteinExistence type="inferred from homology"/>
<evidence type="ECO:0000256" key="5">
    <source>
        <dbReference type="ARBA" id="ARBA00022692"/>
    </source>
</evidence>
<evidence type="ECO:0000259" key="10">
    <source>
        <dbReference type="PROSITE" id="PS50850"/>
    </source>
</evidence>
<evidence type="ECO:0000256" key="9">
    <source>
        <dbReference type="SAM" id="SignalP"/>
    </source>
</evidence>
<feature type="transmembrane region" description="Helical" evidence="8">
    <location>
        <begin position="159"/>
        <end position="180"/>
    </location>
</feature>
<dbReference type="PANTHER" id="PTHR23501">
    <property type="entry name" value="MAJOR FACILITATOR SUPERFAMILY"/>
    <property type="match status" value="1"/>
</dbReference>
<dbReference type="PANTHER" id="PTHR23501:SF191">
    <property type="entry name" value="VACUOLAR BASIC AMINO ACID TRANSPORTER 4"/>
    <property type="match status" value="1"/>
</dbReference>
<feature type="transmembrane region" description="Helical" evidence="8">
    <location>
        <begin position="317"/>
        <end position="335"/>
    </location>
</feature>
<feature type="transmembrane region" description="Helical" evidence="8">
    <location>
        <begin position="98"/>
        <end position="119"/>
    </location>
</feature>
<accession>A0A919RBE8</accession>
<sequence>MTSSRGPVVAGLMLTMALAAVDATIVATAVPSIVRDLGSFSLFPWVIAAYMLTQAVFTPIYGRLADVYGRKPLLLIGMGIFLAGSLFAGFAWNMHMLILARVLQGIGAGGIQPITQVLAGDLYPLRERGRINALFSTVWGASALLGPALGGILSESISWRWIFLINLPIGLAAVVVIALRLSETVERRHHKLDILGTVLLTTGVLAVMLGLQETSYGTALAGVVLLAAFGWWETRAAEPLIPPWVWRDRVLLGSFLGSLLVGMILIGPAVYLPTFAQGVLGAGAIVAGFVLAVQSIGWPIAGALSARLYMRIGFRDTALTGLALIAVSAVMFTQLTAASSVVYAAVCTFINGAGLGLLSISVLVAAQAVVGHEHRGVVTGGVVFFRIAGGAVGASLLAAVANGTLADRLGGAGSVDDTIRALENGGDETVRLALAGAVHNAFLAMLIFVVAGFFAVAVMPRRFTPRS</sequence>
<keyword evidence="9" id="KW-0732">Signal</keyword>
<name>A0A919RBE8_9ACTN</name>
<dbReference type="RefSeq" id="WP_204021025.1">
    <property type="nucleotide sequence ID" value="NZ_BOOW01000006.1"/>
</dbReference>
<dbReference type="InterPro" id="IPR036259">
    <property type="entry name" value="MFS_trans_sf"/>
</dbReference>
<feature type="transmembrane region" description="Helical" evidence="8">
    <location>
        <begin position="42"/>
        <end position="61"/>
    </location>
</feature>
<dbReference type="InterPro" id="IPR011701">
    <property type="entry name" value="MFS"/>
</dbReference>
<dbReference type="Proteomes" id="UP000606172">
    <property type="component" value="Unassembled WGS sequence"/>
</dbReference>
<evidence type="ECO:0000256" key="3">
    <source>
        <dbReference type="ARBA" id="ARBA00022448"/>
    </source>
</evidence>
<evidence type="ECO:0000256" key="6">
    <source>
        <dbReference type="ARBA" id="ARBA00022989"/>
    </source>
</evidence>
<keyword evidence="12" id="KW-1185">Reference proteome</keyword>
<comment type="subcellular location">
    <subcellularLocation>
        <location evidence="1">Cell inner membrane</location>
        <topology evidence="1">Multi-pass membrane protein</topology>
    </subcellularLocation>
</comment>
<protein>
    <submittedName>
        <fullName evidence="11">MFS transporter</fullName>
    </submittedName>
</protein>
<dbReference type="GO" id="GO:0022857">
    <property type="term" value="F:transmembrane transporter activity"/>
    <property type="evidence" value="ECO:0007669"/>
    <property type="project" value="InterPro"/>
</dbReference>
<feature type="transmembrane region" description="Helical" evidence="8">
    <location>
        <begin position="278"/>
        <end position="305"/>
    </location>
</feature>
<evidence type="ECO:0000256" key="7">
    <source>
        <dbReference type="ARBA" id="ARBA00023136"/>
    </source>
</evidence>
<dbReference type="AlphaFoldDB" id="A0A919RBE8"/>
<feature type="transmembrane region" description="Helical" evidence="8">
    <location>
        <begin position="252"/>
        <end position="272"/>
    </location>
</feature>
<evidence type="ECO:0000256" key="4">
    <source>
        <dbReference type="ARBA" id="ARBA00022475"/>
    </source>
</evidence>
<feature type="transmembrane region" description="Helical" evidence="8">
    <location>
        <begin position="131"/>
        <end position="153"/>
    </location>
</feature>
<keyword evidence="5 8" id="KW-0812">Transmembrane</keyword>
<keyword evidence="6 8" id="KW-1133">Transmembrane helix</keyword>
<keyword evidence="4" id="KW-1003">Cell membrane</keyword>
<dbReference type="Gene3D" id="1.20.1250.20">
    <property type="entry name" value="MFS general substrate transporter like domains"/>
    <property type="match status" value="1"/>
</dbReference>
<evidence type="ECO:0000256" key="2">
    <source>
        <dbReference type="ARBA" id="ARBA00007520"/>
    </source>
</evidence>
<dbReference type="InterPro" id="IPR020846">
    <property type="entry name" value="MFS_dom"/>
</dbReference>
<dbReference type="PROSITE" id="PS50850">
    <property type="entry name" value="MFS"/>
    <property type="match status" value="1"/>
</dbReference>
<feature type="domain" description="Major facilitator superfamily (MFS) profile" evidence="10">
    <location>
        <begin position="8"/>
        <end position="464"/>
    </location>
</feature>
<comment type="caution">
    <text evidence="11">The sequence shown here is derived from an EMBL/GenBank/DDBJ whole genome shotgun (WGS) entry which is preliminary data.</text>
</comment>
<evidence type="ECO:0000313" key="11">
    <source>
        <dbReference type="EMBL" id="GII90547.1"/>
    </source>
</evidence>
<keyword evidence="7 8" id="KW-0472">Membrane</keyword>
<feature type="transmembrane region" description="Helical" evidence="8">
    <location>
        <begin position="341"/>
        <end position="365"/>
    </location>
</feature>
<dbReference type="Gene3D" id="1.20.1720.10">
    <property type="entry name" value="Multidrug resistance protein D"/>
    <property type="match status" value="1"/>
</dbReference>
<evidence type="ECO:0000256" key="1">
    <source>
        <dbReference type="ARBA" id="ARBA00004429"/>
    </source>
</evidence>
<feature type="transmembrane region" description="Helical" evidence="8">
    <location>
        <begin position="377"/>
        <end position="401"/>
    </location>
</feature>
<feature type="signal peptide" evidence="9">
    <location>
        <begin position="1"/>
        <end position="19"/>
    </location>
</feature>
<feature type="transmembrane region" description="Helical" evidence="8">
    <location>
        <begin position="192"/>
        <end position="209"/>
    </location>
</feature>
<dbReference type="CDD" id="cd17502">
    <property type="entry name" value="MFS_Azr1_MDR_like"/>
    <property type="match status" value="1"/>
</dbReference>